<comment type="caution">
    <text evidence="5">The sequence shown here is derived from an EMBL/GenBank/DDBJ whole genome shotgun (WGS) entry which is preliminary data.</text>
</comment>
<proteinExistence type="predicted"/>
<feature type="transmembrane region" description="Helical" evidence="3">
    <location>
        <begin position="6"/>
        <end position="23"/>
    </location>
</feature>
<keyword evidence="2" id="KW-0067">ATP-binding</keyword>
<name>A0ABP0L9R3_9DINO</name>
<evidence type="ECO:0000313" key="6">
    <source>
        <dbReference type="Proteomes" id="UP001642484"/>
    </source>
</evidence>
<keyword evidence="1" id="KW-0547">Nucleotide-binding</keyword>
<keyword evidence="3" id="KW-0472">Membrane</keyword>
<dbReference type="Gene3D" id="3.40.50.300">
    <property type="entry name" value="P-loop containing nucleotide triphosphate hydrolases"/>
    <property type="match status" value="1"/>
</dbReference>
<protein>
    <recommendedName>
        <fullName evidence="4">Zeta toxin domain-containing protein</fullName>
    </recommendedName>
</protein>
<dbReference type="InterPro" id="IPR010488">
    <property type="entry name" value="Zeta_toxin_domain"/>
</dbReference>
<dbReference type="Pfam" id="PF06414">
    <property type="entry name" value="Zeta_toxin"/>
    <property type="match status" value="1"/>
</dbReference>
<keyword evidence="6" id="KW-1185">Reference proteome</keyword>
<dbReference type="EMBL" id="CAXAMN010011669">
    <property type="protein sequence ID" value="CAK9035920.1"/>
    <property type="molecule type" value="Genomic_DNA"/>
</dbReference>
<organism evidence="5 6">
    <name type="scientific">Durusdinium trenchii</name>
    <dbReference type="NCBI Taxonomy" id="1381693"/>
    <lineage>
        <taxon>Eukaryota</taxon>
        <taxon>Sar</taxon>
        <taxon>Alveolata</taxon>
        <taxon>Dinophyceae</taxon>
        <taxon>Suessiales</taxon>
        <taxon>Symbiodiniaceae</taxon>
        <taxon>Durusdinium</taxon>
    </lineage>
</organism>
<reference evidence="5 6" key="1">
    <citation type="submission" date="2024-02" db="EMBL/GenBank/DDBJ databases">
        <authorList>
            <person name="Chen Y."/>
            <person name="Shah S."/>
            <person name="Dougan E. K."/>
            <person name="Thang M."/>
            <person name="Chan C."/>
        </authorList>
    </citation>
    <scope>NUCLEOTIDE SEQUENCE [LARGE SCALE GENOMIC DNA]</scope>
</reference>
<dbReference type="SUPFAM" id="SSF52540">
    <property type="entry name" value="P-loop containing nucleoside triphosphate hydrolases"/>
    <property type="match status" value="1"/>
</dbReference>
<keyword evidence="3" id="KW-1133">Transmembrane helix</keyword>
<evidence type="ECO:0000256" key="3">
    <source>
        <dbReference type="SAM" id="Phobius"/>
    </source>
</evidence>
<evidence type="ECO:0000256" key="1">
    <source>
        <dbReference type="ARBA" id="ARBA00022741"/>
    </source>
</evidence>
<evidence type="ECO:0000313" key="5">
    <source>
        <dbReference type="EMBL" id="CAK9035920.1"/>
    </source>
</evidence>
<dbReference type="InterPro" id="IPR027417">
    <property type="entry name" value="P-loop_NTPase"/>
</dbReference>
<feature type="domain" description="Zeta toxin" evidence="4">
    <location>
        <begin position="75"/>
        <end position="231"/>
    </location>
</feature>
<evidence type="ECO:0000256" key="2">
    <source>
        <dbReference type="ARBA" id="ARBA00022840"/>
    </source>
</evidence>
<evidence type="ECO:0000259" key="4">
    <source>
        <dbReference type="Pfam" id="PF06414"/>
    </source>
</evidence>
<accession>A0ABP0L9R3</accession>
<sequence>MKRLSILGFIFILFILSGLVLLLRQKLRRALQKGPRVCEDLGYDLPRQLRQVLHRSFHRDEIQVAQREAGLGVATRQQEPMAVWLVGPSAAGKSFMAREVAMDLGISPMNQGSTDAVLVDGHTFRSAHGGYQAVVAEGYKLQCVWRQAYPALRQQLQKQKHRLLQEAARRKLNVVIPHTCYLLSECAAWLRSLHRHGYKNHVVMVLGDRSVVESCGIARAQLSGKRYAREEWEATVSSGFEMIALATGYAELVWTTPRTRWIVKKGKPSDVLSEASERGWFL</sequence>
<keyword evidence="3" id="KW-0812">Transmembrane</keyword>
<dbReference type="Proteomes" id="UP001642484">
    <property type="component" value="Unassembled WGS sequence"/>
</dbReference>
<gene>
    <name evidence="5" type="ORF">CCMP2556_LOCUS20084</name>
</gene>